<sequence>MAFRFATRRTVNLTPRIVNTTARPVTRIPYRLRNHNAFATRSPVLRATPPRRTSRLQNPQRVAATRYCSYKRSMCRHGEHGGAGTLNYPREQLPTNVVPRHYDLTLEPNFETLKFDGLVKIDFDVAEDSNTISLNTHEIEIKNTSLSFSVEGQEKSLGEPVVTYDESKQWHSFEFKEKLTKGGKGTLEIKFVGELNDKMAGFYRSYYNKPDGTKGIMATSQMEPTDARRAFPCFDEPALKAEFTVTLIADKALTCLSNMDVAEEKDLPSGKKAVSFNRSPVMSTYLVAFIVGELNYIETNDFRVPIRVYAPPSEDIERGRYALDIGVKALEFYEKAFGLPYPLPKLDQVAIPDFAAGAMENWGLVTYRTVEVLFDDKTSGAAAKERVSTVITHEIAHQWFGNIVSPDWWHALWLNEGFAEFASRYSMNAFFPEWKLKESFVREDLQAALGLDGLRSSHPIEVPIHKAEEINEIFDSISYAKGSCVVHMLSAFLGEDVFMEGVRKYLKRHAWGNATTNDLWQALSEASGKDVGSIMNIWTQNVGYPVVSVTESGKSISVEQHRFLTTGDVKPDEDKVLYPISLNVRTKGGVDKDLMLTTRDTKFEIDDAEFFKINADSTGFYRTKYAIDRLEKLGNAAELLSVQDRVGIVADTAALATSGYQKTSSLLSLFKALSQGGEAEYLVWDQILTRLGSIKMAWIEDDAVVDKLTEFQREIVSSIAHKLGWEFSSNDGHVEQQYKALTFSAAGMSGDEKVVAAARAMFEKFAAGDKTAIHPNIRSSVFSIVLKFGGEKEYDAVYKYYKTAETADERNSALRTLGQSRDPKLRQRTLDLLLSGEVRDQDIYIPIGSLRSSKGGIEALFDWLQTRWEEIYTKFPAQSSMIGSIVSYCTSGLTKQEQLDKLDKFFAEKEKKGFVRALSQSTDSVKAKIAWTSRDTEDLRKPVHLELPPIRPTFILHLIPPNRPCILAGLEEIEFSLSLIINCTIAHMESKRVSSWQVRAEAGEPFAVVRVRDLHSTIKAGTDAWGRRGKTQPVVVSAELSMFEPFEAASLADKVSDDTVHYGLLAKALLRILDNVNRYEDDLSLENAMQMIWNALTGYHVSGSEADGLTEPAFLKDKLPRIRYLDISLALPKASLLGSSVSRSYSLAHGFHNGTQVWAVYSSSLRINELRVPTLIGVNDNERLARQVVVVSIEIEGYIGRSDNYVEIESFVVKSWYQKILGDSSFETLEALGPAITTGIRRCYQERSDIHEPLNNPADWTIKVVMEKPTAITMAAASFRYRAISPP</sequence>
<dbReference type="SMART" id="SM00905">
    <property type="entry name" value="FolB"/>
    <property type="match status" value="1"/>
</dbReference>
<proteinExistence type="inferred from homology"/>
<evidence type="ECO:0000313" key="14">
    <source>
        <dbReference type="Proteomes" id="UP000830671"/>
    </source>
</evidence>
<dbReference type="InterPro" id="IPR027268">
    <property type="entry name" value="Peptidase_M4/M1_CTD_sf"/>
</dbReference>
<dbReference type="SUPFAM" id="SSF63737">
    <property type="entry name" value="Leukotriene A4 hydrolase N-terminal domain"/>
    <property type="match status" value="1"/>
</dbReference>
<dbReference type="Pfam" id="PF01433">
    <property type="entry name" value="Peptidase_M1"/>
    <property type="match status" value="1"/>
</dbReference>
<dbReference type="FunFam" id="1.10.390.10:FF:000001">
    <property type="entry name" value="Aminopeptidase"/>
    <property type="match status" value="1"/>
</dbReference>
<evidence type="ECO:0000259" key="12">
    <source>
        <dbReference type="SMART" id="SM00905"/>
    </source>
</evidence>
<keyword evidence="14" id="KW-1185">Reference proteome</keyword>
<keyword evidence="6 10" id="KW-0862">Zinc</keyword>
<dbReference type="PANTHER" id="PTHR11533">
    <property type="entry name" value="PROTEASE M1 ZINC METALLOPROTEASE"/>
    <property type="match status" value="1"/>
</dbReference>
<dbReference type="InterPro" id="IPR024571">
    <property type="entry name" value="ERAP1-like_C_dom"/>
</dbReference>
<evidence type="ECO:0000256" key="10">
    <source>
        <dbReference type="PIRSR" id="PIRSR634016-3"/>
    </source>
</evidence>
<keyword evidence="7" id="KW-0289">Folate biosynthesis</keyword>
<evidence type="ECO:0000313" key="13">
    <source>
        <dbReference type="EMBL" id="UQC80654.1"/>
    </source>
</evidence>
<feature type="binding site" evidence="10">
    <location>
        <position position="416"/>
    </location>
    <ligand>
        <name>Zn(2+)</name>
        <dbReference type="ChEBI" id="CHEBI:29105"/>
        <note>catalytic</note>
    </ligand>
</feature>
<dbReference type="FunFam" id="2.60.40.1730:FF:000002">
    <property type="entry name" value="Aminopeptidase"/>
    <property type="match status" value="1"/>
</dbReference>
<keyword evidence="5" id="KW-0378">Hydrolase</keyword>
<dbReference type="InterPro" id="IPR042097">
    <property type="entry name" value="Aminopeptidase_N-like_N_sf"/>
</dbReference>
<dbReference type="GO" id="GO:0046656">
    <property type="term" value="P:folic acid biosynthetic process"/>
    <property type="evidence" value="ECO:0007669"/>
    <property type="project" value="UniProtKB-KW"/>
</dbReference>
<dbReference type="SUPFAM" id="SSF55620">
    <property type="entry name" value="Tetrahydrobiopterin biosynthesis enzymes-like"/>
    <property type="match status" value="1"/>
</dbReference>
<evidence type="ECO:0000256" key="3">
    <source>
        <dbReference type="ARBA" id="ARBA00022670"/>
    </source>
</evidence>
<keyword evidence="8" id="KW-0482">Metalloprotease</keyword>
<name>A0A9Q8SNJ2_9PEZI</name>
<dbReference type="FunFam" id="2.60.40.1910:FF:000004">
    <property type="entry name" value="Aminopeptidase"/>
    <property type="match status" value="1"/>
</dbReference>
<dbReference type="PRINTS" id="PR00756">
    <property type="entry name" value="ALADIPTASE"/>
</dbReference>
<reference evidence="13" key="1">
    <citation type="journal article" date="2021" name="Mol. Plant Microbe Interact.">
        <title>Complete Genome Sequence of the Plant-Pathogenic Fungus Colletotrichum lupini.</title>
        <authorList>
            <person name="Baroncelli R."/>
            <person name="Pensec F."/>
            <person name="Da Lio D."/>
            <person name="Boufleur T."/>
            <person name="Vicente I."/>
            <person name="Sarrocco S."/>
            <person name="Picot A."/>
            <person name="Baraldi E."/>
            <person name="Sukno S."/>
            <person name="Thon M."/>
            <person name="Le Floch G."/>
        </authorList>
    </citation>
    <scope>NUCLEOTIDE SEQUENCE</scope>
    <source>
        <strain evidence="13">IMI 504893</strain>
    </source>
</reference>
<dbReference type="Gene3D" id="2.60.40.1910">
    <property type="match status" value="1"/>
</dbReference>
<dbReference type="InterPro" id="IPR001930">
    <property type="entry name" value="Peptidase_M1"/>
</dbReference>
<dbReference type="RefSeq" id="XP_049142284.1">
    <property type="nucleotide sequence ID" value="XM_049285141.1"/>
</dbReference>
<evidence type="ECO:0000256" key="11">
    <source>
        <dbReference type="PIRSR" id="PIRSR634016-4"/>
    </source>
</evidence>
<dbReference type="CDD" id="cd09601">
    <property type="entry name" value="M1_APN-Q_like"/>
    <property type="match status" value="1"/>
</dbReference>
<dbReference type="GO" id="GO:0005737">
    <property type="term" value="C:cytoplasm"/>
    <property type="evidence" value="ECO:0007669"/>
    <property type="project" value="TreeGrafter"/>
</dbReference>
<dbReference type="FunFam" id="1.25.50.20:FF:000002">
    <property type="entry name" value="Aminopeptidase"/>
    <property type="match status" value="1"/>
</dbReference>
<feature type="active site" description="Proton acceptor" evidence="9">
    <location>
        <position position="394"/>
    </location>
</feature>
<dbReference type="Proteomes" id="UP000830671">
    <property type="component" value="Chromosome 3"/>
</dbReference>
<evidence type="ECO:0000256" key="7">
    <source>
        <dbReference type="ARBA" id="ARBA00022909"/>
    </source>
</evidence>
<evidence type="ECO:0000256" key="1">
    <source>
        <dbReference type="ARBA" id="ARBA00010136"/>
    </source>
</evidence>
<organism evidence="13 14">
    <name type="scientific">Colletotrichum lupini</name>
    <dbReference type="NCBI Taxonomy" id="145971"/>
    <lineage>
        <taxon>Eukaryota</taxon>
        <taxon>Fungi</taxon>
        <taxon>Dikarya</taxon>
        <taxon>Ascomycota</taxon>
        <taxon>Pezizomycotina</taxon>
        <taxon>Sordariomycetes</taxon>
        <taxon>Hypocreomycetidae</taxon>
        <taxon>Glomerellales</taxon>
        <taxon>Glomerellaceae</taxon>
        <taxon>Colletotrichum</taxon>
        <taxon>Colletotrichum acutatum species complex</taxon>
    </lineage>
</organism>
<dbReference type="PANTHER" id="PTHR11533:SF174">
    <property type="entry name" value="PUROMYCIN-SENSITIVE AMINOPEPTIDASE-RELATED"/>
    <property type="match status" value="1"/>
</dbReference>
<feature type="binding site" evidence="10">
    <location>
        <position position="393"/>
    </location>
    <ligand>
        <name>Zn(2+)</name>
        <dbReference type="ChEBI" id="CHEBI:29105"/>
        <note>catalytic</note>
    </ligand>
</feature>
<dbReference type="Gene3D" id="2.60.40.1730">
    <property type="entry name" value="tricorn interacting facor f3 domain"/>
    <property type="match status" value="1"/>
</dbReference>
<dbReference type="Gene3D" id="1.10.390.10">
    <property type="entry name" value="Neutral Protease Domain 2"/>
    <property type="match status" value="1"/>
</dbReference>
<dbReference type="GO" id="GO:0043171">
    <property type="term" value="P:peptide catabolic process"/>
    <property type="evidence" value="ECO:0007669"/>
    <property type="project" value="TreeGrafter"/>
</dbReference>
<keyword evidence="3" id="KW-0645">Protease</keyword>
<dbReference type="EMBL" id="CP019475">
    <property type="protein sequence ID" value="UQC80654.1"/>
    <property type="molecule type" value="Genomic_DNA"/>
</dbReference>
<dbReference type="GO" id="GO:0070006">
    <property type="term" value="F:metalloaminopeptidase activity"/>
    <property type="evidence" value="ECO:0007669"/>
    <property type="project" value="TreeGrafter"/>
</dbReference>
<keyword evidence="2" id="KW-0031">Aminopeptidase</keyword>
<dbReference type="KEGG" id="clup:CLUP02_06138"/>
<evidence type="ECO:0000256" key="9">
    <source>
        <dbReference type="PIRSR" id="PIRSR634016-1"/>
    </source>
</evidence>
<evidence type="ECO:0000256" key="6">
    <source>
        <dbReference type="ARBA" id="ARBA00022833"/>
    </source>
</evidence>
<evidence type="ECO:0000256" key="2">
    <source>
        <dbReference type="ARBA" id="ARBA00022438"/>
    </source>
</evidence>
<accession>A0A9Q8SNJ2</accession>
<comment type="cofactor">
    <cofactor evidence="10">
        <name>Zn(2+)</name>
        <dbReference type="ChEBI" id="CHEBI:29105"/>
    </cofactor>
    <text evidence="10">Binds 1 zinc ion per subunit.</text>
</comment>
<gene>
    <name evidence="13" type="ORF">CLUP02_06138</name>
</gene>
<evidence type="ECO:0000256" key="4">
    <source>
        <dbReference type="ARBA" id="ARBA00022723"/>
    </source>
</evidence>
<dbReference type="GeneID" id="73340151"/>
<dbReference type="InterPro" id="IPR006157">
    <property type="entry name" value="FolB_dom"/>
</dbReference>
<dbReference type="InterPro" id="IPR050344">
    <property type="entry name" value="Peptidase_M1_aminopeptidases"/>
</dbReference>
<dbReference type="Pfam" id="PF17900">
    <property type="entry name" value="Peptidase_M1_N"/>
    <property type="match status" value="1"/>
</dbReference>
<protein>
    <submittedName>
        <fullName evidence="13">Peptidase family M1</fullName>
    </submittedName>
</protein>
<dbReference type="Gene3D" id="1.25.50.20">
    <property type="match status" value="1"/>
</dbReference>
<dbReference type="Pfam" id="PF11838">
    <property type="entry name" value="ERAP1_C"/>
    <property type="match status" value="1"/>
</dbReference>
<dbReference type="GO" id="GO:0006508">
    <property type="term" value="P:proteolysis"/>
    <property type="evidence" value="ECO:0007669"/>
    <property type="project" value="UniProtKB-KW"/>
</dbReference>
<evidence type="ECO:0000256" key="5">
    <source>
        <dbReference type="ARBA" id="ARBA00022801"/>
    </source>
</evidence>
<dbReference type="GO" id="GO:0016020">
    <property type="term" value="C:membrane"/>
    <property type="evidence" value="ECO:0007669"/>
    <property type="project" value="TreeGrafter"/>
</dbReference>
<dbReference type="Gene3D" id="3.30.1130.10">
    <property type="match status" value="2"/>
</dbReference>
<dbReference type="InterPro" id="IPR014782">
    <property type="entry name" value="Peptidase_M1_dom"/>
</dbReference>
<dbReference type="GO" id="GO:0008270">
    <property type="term" value="F:zinc ion binding"/>
    <property type="evidence" value="ECO:0007669"/>
    <property type="project" value="InterPro"/>
</dbReference>
<dbReference type="InterPro" id="IPR034016">
    <property type="entry name" value="M1_APN-typ"/>
</dbReference>
<dbReference type="GO" id="GO:0004150">
    <property type="term" value="F:dihydroneopterin aldolase activity"/>
    <property type="evidence" value="ECO:0007669"/>
    <property type="project" value="InterPro"/>
</dbReference>
<feature type="site" description="Transition state stabilizer" evidence="11">
    <location>
        <position position="479"/>
    </location>
</feature>
<dbReference type="SUPFAM" id="SSF55486">
    <property type="entry name" value="Metalloproteases ('zincins'), catalytic domain"/>
    <property type="match status" value="1"/>
</dbReference>
<comment type="similarity">
    <text evidence="1">Belongs to the peptidase M1 family.</text>
</comment>
<dbReference type="InterPro" id="IPR043133">
    <property type="entry name" value="GTP-CH-I_C/QueF"/>
</dbReference>
<feature type="domain" description="Dihydroneopterin aldolase/epimerase" evidence="12">
    <location>
        <begin position="1165"/>
        <end position="1281"/>
    </location>
</feature>
<dbReference type="GO" id="GO:0042277">
    <property type="term" value="F:peptide binding"/>
    <property type="evidence" value="ECO:0007669"/>
    <property type="project" value="TreeGrafter"/>
</dbReference>
<keyword evidence="4 10" id="KW-0479">Metal-binding</keyword>
<evidence type="ECO:0000256" key="8">
    <source>
        <dbReference type="ARBA" id="ARBA00023049"/>
    </source>
</evidence>
<feature type="binding site" evidence="10">
    <location>
        <position position="397"/>
    </location>
    <ligand>
        <name>Zn(2+)</name>
        <dbReference type="ChEBI" id="CHEBI:29105"/>
        <note>catalytic</note>
    </ligand>
</feature>
<dbReference type="InterPro" id="IPR045357">
    <property type="entry name" value="Aminopeptidase_N-like_N"/>
</dbReference>